<comment type="caution">
    <text evidence="4">The sequence shown here is derived from an EMBL/GenBank/DDBJ whole genome shotgun (WGS) entry which is preliminary data.</text>
</comment>
<feature type="domain" description="Pyrroline-5-carboxylate reductase catalytic N-terminal" evidence="3">
    <location>
        <begin position="27"/>
        <end position="119"/>
    </location>
</feature>
<keyword evidence="5" id="KW-1185">Reference proteome</keyword>
<feature type="binding site" evidence="2">
    <location>
        <position position="80"/>
    </location>
    <ligand>
        <name>NADPH</name>
        <dbReference type="ChEBI" id="CHEBI:57783"/>
    </ligand>
</feature>
<dbReference type="PANTHER" id="PTHR11645">
    <property type="entry name" value="PYRROLINE-5-CARBOXYLATE REDUCTASE"/>
    <property type="match status" value="1"/>
</dbReference>
<sequence length="279" mass="30273">MCGIRLRPDGGLSTISGYICVKYNPMRIGFIGVGRISAAIVQGLCTSGVAGLEIFLSPRNTETSKTLAAKFAPVTRLESNQAVLDSSCIVIIAVRPPLAAEVLSALHFREDHTVVSLVALLKYARLQRMVRPASVVCRAIPLPTVVHHNCPLPMYGASEEVKRLFRHLGEPLEVDDEDQLHALWTLTGLITPYYELLSRLSEWTAAHGVMPEMAGAYVARLFQSISFLAEQSKPVDFSALAHHAATPGGINEQAGKEIAAAGAHDVWSTAADRVLQRFH</sequence>
<feature type="binding site" evidence="2">
    <location>
        <begin position="93"/>
        <end position="96"/>
    </location>
    <ligand>
        <name>NADP(+)</name>
        <dbReference type="ChEBI" id="CHEBI:58349"/>
    </ligand>
</feature>
<evidence type="ECO:0000256" key="1">
    <source>
        <dbReference type="ARBA" id="ARBA00005525"/>
    </source>
</evidence>
<dbReference type="PANTHER" id="PTHR11645:SF13">
    <property type="entry name" value="PYRROLINE-5-CARBOXYLATE REDUCTASE CATALYTIC N-TERMINAL DOMAIN-CONTAINING PROTEIN"/>
    <property type="match status" value="1"/>
</dbReference>
<dbReference type="Pfam" id="PF03807">
    <property type="entry name" value="F420_oxidored"/>
    <property type="match status" value="1"/>
</dbReference>
<dbReference type="InterPro" id="IPR000304">
    <property type="entry name" value="Pyrroline-COOH_reductase"/>
</dbReference>
<dbReference type="InterPro" id="IPR036291">
    <property type="entry name" value="NAD(P)-bd_dom_sf"/>
</dbReference>
<proteinExistence type="inferred from homology"/>
<reference evidence="4" key="1">
    <citation type="journal article" date="2014" name="Int. J. Syst. Evol. Microbiol.">
        <title>Complete genome sequence of Corynebacterium casei LMG S-19264T (=DSM 44701T), isolated from a smear-ripened cheese.</title>
        <authorList>
            <consortium name="US DOE Joint Genome Institute (JGI-PGF)"/>
            <person name="Walter F."/>
            <person name="Albersmeier A."/>
            <person name="Kalinowski J."/>
            <person name="Ruckert C."/>
        </authorList>
    </citation>
    <scope>NUCLEOTIDE SEQUENCE</scope>
    <source>
        <strain evidence="4">CGMCC 1.15448</strain>
    </source>
</reference>
<accession>A0A8J2XNK3</accession>
<dbReference type="PIRSF" id="PIRSF000193">
    <property type="entry name" value="Pyrrol-5-carb_rd"/>
    <property type="match status" value="1"/>
</dbReference>
<dbReference type="GO" id="GO:0055129">
    <property type="term" value="P:L-proline biosynthetic process"/>
    <property type="evidence" value="ECO:0007669"/>
    <property type="project" value="TreeGrafter"/>
</dbReference>
<protein>
    <submittedName>
        <fullName evidence="4">Pyrroline-5-carboxylate reductase</fullName>
    </submittedName>
</protein>
<dbReference type="EMBL" id="BMJC01000001">
    <property type="protein sequence ID" value="GGA84116.1"/>
    <property type="molecule type" value="Genomic_DNA"/>
</dbReference>
<dbReference type="AlphaFoldDB" id="A0A8J2XNK3"/>
<gene>
    <name evidence="4" type="primary">proC1</name>
    <name evidence="4" type="ORF">GCM10011511_04090</name>
</gene>
<evidence type="ECO:0000259" key="3">
    <source>
        <dbReference type="Pfam" id="PF03807"/>
    </source>
</evidence>
<dbReference type="Proteomes" id="UP000607559">
    <property type="component" value="Unassembled WGS sequence"/>
</dbReference>
<reference evidence="4" key="2">
    <citation type="submission" date="2020-09" db="EMBL/GenBank/DDBJ databases">
        <authorList>
            <person name="Sun Q."/>
            <person name="Zhou Y."/>
        </authorList>
    </citation>
    <scope>NUCLEOTIDE SEQUENCE</scope>
    <source>
        <strain evidence="4">CGMCC 1.15448</strain>
    </source>
</reference>
<evidence type="ECO:0000313" key="5">
    <source>
        <dbReference type="Proteomes" id="UP000607559"/>
    </source>
</evidence>
<keyword evidence="2" id="KW-0521">NADP</keyword>
<organism evidence="4 5">
    <name type="scientific">Puia dinghuensis</name>
    <dbReference type="NCBI Taxonomy" id="1792502"/>
    <lineage>
        <taxon>Bacteria</taxon>
        <taxon>Pseudomonadati</taxon>
        <taxon>Bacteroidota</taxon>
        <taxon>Chitinophagia</taxon>
        <taxon>Chitinophagales</taxon>
        <taxon>Chitinophagaceae</taxon>
        <taxon>Puia</taxon>
    </lineage>
</organism>
<dbReference type="Gene3D" id="3.40.50.720">
    <property type="entry name" value="NAD(P)-binding Rossmann-like Domain"/>
    <property type="match status" value="1"/>
</dbReference>
<name>A0A8J2XNK3_9BACT</name>
<evidence type="ECO:0000256" key="2">
    <source>
        <dbReference type="PIRSR" id="PIRSR000193-1"/>
    </source>
</evidence>
<evidence type="ECO:0000313" key="4">
    <source>
        <dbReference type="EMBL" id="GGA84116.1"/>
    </source>
</evidence>
<comment type="similarity">
    <text evidence="1">Belongs to the pyrroline-5-carboxylate reductase family.</text>
</comment>
<dbReference type="SUPFAM" id="SSF51735">
    <property type="entry name" value="NAD(P)-binding Rossmann-fold domains"/>
    <property type="match status" value="1"/>
</dbReference>
<dbReference type="InterPro" id="IPR028939">
    <property type="entry name" value="P5C_Rdtase_cat_N"/>
</dbReference>
<dbReference type="GO" id="GO:0004735">
    <property type="term" value="F:pyrroline-5-carboxylate reductase activity"/>
    <property type="evidence" value="ECO:0007669"/>
    <property type="project" value="InterPro"/>
</dbReference>